<evidence type="ECO:0000256" key="7">
    <source>
        <dbReference type="SAM" id="MobiDB-lite"/>
    </source>
</evidence>
<dbReference type="InterPro" id="IPR004090">
    <property type="entry name" value="Chemotax_Me-accpt_rcpt"/>
</dbReference>
<name>A0ABW4VYA9_9BACI</name>
<reference evidence="12" key="1">
    <citation type="journal article" date="2019" name="Int. J. Syst. Evol. Microbiol.">
        <title>The Global Catalogue of Microorganisms (GCM) 10K type strain sequencing project: providing services to taxonomists for standard genome sequencing and annotation.</title>
        <authorList>
            <consortium name="The Broad Institute Genomics Platform"/>
            <consortium name="The Broad Institute Genome Sequencing Center for Infectious Disease"/>
            <person name="Wu L."/>
            <person name="Ma J."/>
        </authorList>
    </citation>
    <scope>NUCLEOTIDE SEQUENCE [LARGE SCALE GENOMIC DNA]</scope>
    <source>
        <strain evidence="12">R28</strain>
    </source>
</reference>
<dbReference type="InterPro" id="IPR003660">
    <property type="entry name" value="HAMP_dom"/>
</dbReference>
<dbReference type="InterPro" id="IPR004089">
    <property type="entry name" value="MCPsignal_dom"/>
</dbReference>
<dbReference type="PANTHER" id="PTHR32089:SF114">
    <property type="entry name" value="METHYL-ACCEPTING CHEMOTAXIS PROTEIN MCPB"/>
    <property type="match status" value="1"/>
</dbReference>
<dbReference type="SMART" id="SM00283">
    <property type="entry name" value="MA"/>
    <property type="match status" value="1"/>
</dbReference>
<dbReference type="Pfam" id="PF00672">
    <property type="entry name" value="HAMP"/>
    <property type="match status" value="1"/>
</dbReference>
<protein>
    <submittedName>
        <fullName evidence="11">Methyl-accepting chemotaxis protein</fullName>
    </submittedName>
</protein>
<feature type="compositionally biased region" description="Low complexity" evidence="7">
    <location>
        <begin position="554"/>
        <end position="573"/>
    </location>
</feature>
<evidence type="ECO:0000256" key="2">
    <source>
        <dbReference type="ARBA" id="ARBA00022475"/>
    </source>
</evidence>
<dbReference type="PROSITE" id="PS50885">
    <property type="entry name" value="HAMP"/>
    <property type="match status" value="1"/>
</dbReference>
<keyword evidence="2" id="KW-1003">Cell membrane</keyword>
<evidence type="ECO:0000256" key="4">
    <source>
        <dbReference type="ARBA" id="ARBA00023224"/>
    </source>
</evidence>
<keyword evidence="3 8" id="KW-0472">Membrane</keyword>
<dbReference type="SMART" id="SM00304">
    <property type="entry name" value="HAMP"/>
    <property type="match status" value="2"/>
</dbReference>
<evidence type="ECO:0000259" key="10">
    <source>
        <dbReference type="PROSITE" id="PS50885"/>
    </source>
</evidence>
<evidence type="ECO:0000256" key="5">
    <source>
        <dbReference type="ARBA" id="ARBA00029447"/>
    </source>
</evidence>
<keyword evidence="8" id="KW-0812">Transmembrane</keyword>
<evidence type="ECO:0000313" key="12">
    <source>
        <dbReference type="Proteomes" id="UP001597383"/>
    </source>
</evidence>
<keyword evidence="8" id="KW-1133">Transmembrane helix</keyword>
<feature type="domain" description="Methyl-accepting transducer" evidence="9">
    <location>
        <begin position="308"/>
        <end position="558"/>
    </location>
</feature>
<dbReference type="SUPFAM" id="SSF58104">
    <property type="entry name" value="Methyl-accepting chemotaxis protein (MCP) signaling domain"/>
    <property type="match status" value="1"/>
</dbReference>
<dbReference type="Gene3D" id="6.10.340.10">
    <property type="match status" value="1"/>
</dbReference>
<dbReference type="CDD" id="cd06225">
    <property type="entry name" value="HAMP"/>
    <property type="match status" value="1"/>
</dbReference>
<evidence type="ECO:0000259" key="9">
    <source>
        <dbReference type="PROSITE" id="PS50111"/>
    </source>
</evidence>
<comment type="caution">
    <text evidence="11">The sequence shown here is derived from an EMBL/GenBank/DDBJ whole genome shotgun (WGS) entry which is preliminary data.</text>
</comment>
<feature type="transmembrane region" description="Helical" evidence="8">
    <location>
        <begin position="213"/>
        <end position="234"/>
    </location>
</feature>
<dbReference type="PRINTS" id="PR00260">
    <property type="entry name" value="CHEMTRNSDUCR"/>
</dbReference>
<gene>
    <name evidence="11" type="ORF">ACFSJF_08350</name>
</gene>
<sequence length="594" mass="64831">MKKIKFRFKKAKPAKVKAKPAKSKMKKRLNLIRNMKISRKYMTAFFTTAGLFLIAGVIVYIQLIKGQQDIEKIDEYSKRVNDMADMSAIIQGKDVQIADYLLSESNRYIEAFTDYQEQFDALVEKVEPTMNTEQQKVLFTQIIENDQELNSIFFDEIGSALDSGQQYLAGLIRNRSSELRSTTVGLVDELMNIVKKDQEEAVQQSKSSLDASALLLVIAIPVALIAGIVLMLFISRSISSNLNNVVKITSEVASGNLLVKSMEYNSKDEIGQLANAVNQMKENIHNILLKVSSASELVSSRSDVLTQSAVEVKEGNEQIATTMEELSSGSETQANSASDLAESMNDFVQRVKLSEQNGQEIAKSSENVLSLTNDGTTLMKQSVTQMNQIDTIVAEAVGKVQGLENQSNEISKLVSVIKDIADQTNLLSLNAAIEAARAGEHGKGFAVVADEVRKLSDQVASSVGEITTIVQSIQMETNDVVTSLNSGYSEVKEGTSQIEATGRSFETINSSVSEMAEKITTISVNLKDIAENSSNMNNLIEEIASVSEESAAGVEQAAASSQQTSSSMEEVSSNADELAKLAEQLNDELKVFKL</sequence>
<evidence type="ECO:0000256" key="6">
    <source>
        <dbReference type="PROSITE-ProRule" id="PRU00284"/>
    </source>
</evidence>
<comment type="subcellular location">
    <subcellularLocation>
        <location evidence="1">Cell membrane</location>
    </subcellularLocation>
</comment>
<evidence type="ECO:0000256" key="1">
    <source>
        <dbReference type="ARBA" id="ARBA00004236"/>
    </source>
</evidence>
<dbReference type="Pfam" id="PF00015">
    <property type="entry name" value="MCPsignal"/>
    <property type="match status" value="1"/>
</dbReference>
<organism evidence="11 12">
    <name type="scientific">Ornithinibacillus salinisoli</name>
    <dbReference type="NCBI Taxonomy" id="1848459"/>
    <lineage>
        <taxon>Bacteria</taxon>
        <taxon>Bacillati</taxon>
        <taxon>Bacillota</taxon>
        <taxon>Bacilli</taxon>
        <taxon>Bacillales</taxon>
        <taxon>Bacillaceae</taxon>
        <taxon>Ornithinibacillus</taxon>
    </lineage>
</organism>
<feature type="domain" description="HAMP" evidence="10">
    <location>
        <begin position="236"/>
        <end position="289"/>
    </location>
</feature>
<evidence type="ECO:0000256" key="8">
    <source>
        <dbReference type="SAM" id="Phobius"/>
    </source>
</evidence>
<dbReference type="Proteomes" id="UP001597383">
    <property type="component" value="Unassembled WGS sequence"/>
</dbReference>
<evidence type="ECO:0000313" key="11">
    <source>
        <dbReference type="EMBL" id="MFD2044272.1"/>
    </source>
</evidence>
<comment type="similarity">
    <text evidence="5">Belongs to the methyl-accepting chemotaxis (MCP) protein family.</text>
</comment>
<dbReference type="PROSITE" id="PS50111">
    <property type="entry name" value="CHEMOTAXIS_TRANSDUC_2"/>
    <property type="match status" value="1"/>
</dbReference>
<keyword evidence="4 6" id="KW-0807">Transducer</keyword>
<dbReference type="Gene3D" id="1.10.287.950">
    <property type="entry name" value="Methyl-accepting chemotaxis protein"/>
    <property type="match status" value="1"/>
</dbReference>
<accession>A0ABW4VYA9</accession>
<dbReference type="RefSeq" id="WP_377556586.1">
    <property type="nucleotide sequence ID" value="NZ_JBHUHQ010000014.1"/>
</dbReference>
<evidence type="ECO:0000256" key="3">
    <source>
        <dbReference type="ARBA" id="ARBA00023136"/>
    </source>
</evidence>
<keyword evidence="12" id="KW-1185">Reference proteome</keyword>
<feature type="region of interest" description="Disordered" evidence="7">
    <location>
        <begin position="554"/>
        <end position="575"/>
    </location>
</feature>
<dbReference type="PANTHER" id="PTHR32089">
    <property type="entry name" value="METHYL-ACCEPTING CHEMOTAXIS PROTEIN MCPB"/>
    <property type="match status" value="1"/>
</dbReference>
<proteinExistence type="inferred from homology"/>
<dbReference type="CDD" id="cd11386">
    <property type="entry name" value="MCP_signal"/>
    <property type="match status" value="1"/>
</dbReference>
<dbReference type="EMBL" id="JBHUHQ010000014">
    <property type="protein sequence ID" value="MFD2044272.1"/>
    <property type="molecule type" value="Genomic_DNA"/>
</dbReference>